<evidence type="ECO:0000256" key="4">
    <source>
        <dbReference type="SAM" id="MobiDB-lite"/>
    </source>
</evidence>
<evidence type="ECO:0000313" key="7">
    <source>
        <dbReference type="Proteomes" id="UP000053617"/>
    </source>
</evidence>
<dbReference type="PROSITE" id="PS00109">
    <property type="entry name" value="PROTEIN_KINASE_TYR"/>
    <property type="match status" value="1"/>
</dbReference>
<feature type="compositionally biased region" description="Polar residues" evidence="4">
    <location>
        <begin position="58"/>
        <end position="80"/>
    </location>
</feature>
<evidence type="ECO:0000313" key="6">
    <source>
        <dbReference type="EMBL" id="KIX06421.1"/>
    </source>
</evidence>
<dbReference type="HOGENOM" id="CLU_334374_0_0_1"/>
<dbReference type="InterPro" id="IPR040976">
    <property type="entry name" value="Pkinase_fungal"/>
</dbReference>
<gene>
    <name evidence="6" type="ORF">Z518_04397</name>
</gene>
<dbReference type="VEuPathDB" id="FungiDB:Z518_04397"/>
<dbReference type="EC" id="2.7.11.1" evidence="1"/>
<evidence type="ECO:0000259" key="5">
    <source>
        <dbReference type="Pfam" id="PF17667"/>
    </source>
</evidence>
<proteinExistence type="predicted"/>
<dbReference type="EMBL" id="KN847477">
    <property type="protein sequence ID" value="KIX06421.1"/>
    <property type="molecule type" value="Genomic_DNA"/>
</dbReference>
<dbReference type="AlphaFoldDB" id="A0A0D2ITC6"/>
<dbReference type="Proteomes" id="UP000053617">
    <property type="component" value="Unassembled WGS sequence"/>
</dbReference>
<feature type="region of interest" description="Disordered" evidence="4">
    <location>
        <begin position="369"/>
        <end position="399"/>
    </location>
</feature>
<sequence>MAPRPNSDQLRIEISIPHSKRRRTRVIPSLEASPDRRGGLPPDGNIASPEKESPVMPISQTPKKTTIKSSAANETPQKAVNSVPHDDTQIHRLPVFISNLGCMTHVEDTKVSIFGKLHNKMSKNAKFTETQIKRAEEALKTSNEWKKWRSDMASKSSGIISRNIFFRMLRKAQEVLQAQSTAKTRQAQNVFINVGTKVPKSVISNEEYAEGLKLFKPDLASIATDINKKNVRFCDMKTTWELKKSADQTYAQSEIQLSLLRYNQVFRDDPFRHFIYSIYVAGRTLRLYQLNRGQVLCYESGLNIEQNTLGFLRFVNWLMLASDDAQGLAKEPSAIGRRAISFTPAGCKIPSPLVRVGVDMITTRGTTVWPVKMQKPKPKKKKSRKSQAKKNTESSPTEGDDLAALKMAWVYEARTSEADILSELSDIEELPKLFEWKDGPLTTEFDVLPEAKRSRQYLKMGPNYRYIEVTYSTSSVMTNQTQNKDAKKGLFMPEVKGTATKLADKSSYTRRQRWYLEEYCGVSVDTTPHGLSQHQYPNPRDVTELERIKALRSAVRAIRKMFCRDRPIIHRDISPANVMVTSPDILNGEGAPPPGRLIDLDMACVYGDPHSGAPWRTGTYLYMAINILMAKHPRHNPWHDIESVYWVLLFGELNRTPEGAKELKRIASAGAIQLTEAEKGVGLASRKNLIVSTTWDTWVGDERLSLFGKTSFPVIRLMHRLRVELFGFDERKEPDRLATFKDVAAAAASELIVISTKYNAPRFAVPNEKIWEKAEKEVEEVETGIEGLSLEEKPDKTNQGKSNDSTDKGGVGMSEKDLAIERLKQAVTKITERIDGWFAECIEDLEKLSSKSSP</sequence>
<keyword evidence="7" id="KW-1185">Reference proteome</keyword>
<reference evidence="6 7" key="1">
    <citation type="submission" date="2015-01" db="EMBL/GenBank/DDBJ databases">
        <title>The Genome Sequence of Rhinocladiella mackenzie CBS 650.93.</title>
        <authorList>
            <consortium name="The Broad Institute Genomics Platform"/>
            <person name="Cuomo C."/>
            <person name="de Hoog S."/>
            <person name="Gorbushina A."/>
            <person name="Stielow B."/>
            <person name="Teixiera M."/>
            <person name="Abouelleil A."/>
            <person name="Chapman S.B."/>
            <person name="Priest M."/>
            <person name="Young S.K."/>
            <person name="Wortman J."/>
            <person name="Nusbaum C."/>
            <person name="Birren B."/>
        </authorList>
    </citation>
    <scope>NUCLEOTIDE SEQUENCE [LARGE SCALE GENOMIC DNA]</scope>
    <source>
        <strain evidence="6 7">CBS 650.93</strain>
    </source>
</reference>
<evidence type="ECO:0000256" key="3">
    <source>
        <dbReference type="ARBA" id="ARBA00048679"/>
    </source>
</evidence>
<dbReference type="SUPFAM" id="SSF56112">
    <property type="entry name" value="Protein kinase-like (PK-like)"/>
    <property type="match status" value="1"/>
</dbReference>
<protein>
    <recommendedName>
        <fullName evidence="1">non-specific serine/threonine protein kinase</fullName>
        <ecNumber evidence="1">2.7.11.1</ecNumber>
    </recommendedName>
</protein>
<comment type="catalytic activity">
    <reaction evidence="2">
        <text>L-threonyl-[protein] + ATP = O-phospho-L-threonyl-[protein] + ADP + H(+)</text>
        <dbReference type="Rhea" id="RHEA:46608"/>
        <dbReference type="Rhea" id="RHEA-COMP:11060"/>
        <dbReference type="Rhea" id="RHEA-COMP:11605"/>
        <dbReference type="ChEBI" id="CHEBI:15378"/>
        <dbReference type="ChEBI" id="CHEBI:30013"/>
        <dbReference type="ChEBI" id="CHEBI:30616"/>
        <dbReference type="ChEBI" id="CHEBI:61977"/>
        <dbReference type="ChEBI" id="CHEBI:456216"/>
        <dbReference type="EC" id="2.7.11.1"/>
    </reaction>
</comment>
<comment type="catalytic activity">
    <reaction evidence="3">
        <text>L-seryl-[protein] + ATP = O-phospho-L-seryl-[protein] + ADP + H(+)</text>
        <dbReference type="Rhea" id="RHEA:17989"/>
        <dbReference type="Rhea" id="RHEA-COMP:9863"/>
        <dbReference type="Rhea" id="RHEA-COMP:11604"/>
        <dbReference type="ChEBI" id="CHEBI:15378"/>
        <dbReference type="ChEBI" id="CHEBI:29999"/>
        <dbReference type="ChEBI" id="CHEBI:30616"/>
        <dbReference type="ChEBI" id="CHEBI:83421"/>
        <dbReference type="ChEBI" id="CHEBI:456216"/>
        <dbReference type="EC" id="2.7.11.1"/>
    </reaction>
</comment>
<evidence type="ECO:0000256" key="2">
    <source>
        <dbReference type="ARBA" id="ARBA00047899"/>
    </source>
</evidence>
<dbReference type="OrthoDB" id="5569250at2759"/>
<accession>A0A0D2ITC6</accession>
<dbReference type="InterPro" id="IPR011009">
    <property type="entry name" value="Kinase-like_dom_sf"/>
</dbReference>
<dbReference type="GeneID" id="25292468"/>
<dbReference type="GO" id="GO:0004674">
    <property type="term" value="F:protein serine/threonine kinase activity"/>
    <property type="evidence" value="ECO:0007669"/>
    <property type="project" value="UniProtKB-EC"/>
</dbReference>
<dbReference type="STRING" id="1442369.A0A0D2ITC6"/>
<dbReference type="PANTHER" id="PTHR38248">
    <property type="entry name" value="FUNK1 6"/>
    <property type="match status" value="1"/>
</dbReference>
<feature type="domain" description="Fungal-type protein kinase" evidence="5">
    <location>
        <begin position="225"/>
        <end position="650"/>
    </location>
</feature>
<feature type="compositionally biased region" description="Basic residues" evidence="4">
    <location>
        <begin position="374"/>
        <end position="388"/>
    </location>
</feature>
<organism evidence="6 7">
    <name type="scientific">Rhinocladiella mackenziei CBS 650.93</name>
    <dbReference type="NCBI Taxonomy" id="1442369"/>
    <lineage>
        <taxon>Eukaryota</taxon>
        <taxon>Fungi</taxon>
        <taxon>Dikarya</taxon>
        <taxon>Ascomycota</taxon>
        <taxon>Pezizomycotina</taxon>
        <taxon>Eurotiomycetes</taxon>
        <taxon>Chaetothyriomycetidae</taxon>
        <taxon>Chaetothyriales</taxon>
        <taxon>Herpotrichiellaceae</taxon>
        <taxon>Rhinocladiella</taxon>
    </lineage>
</organism>
<feature type="region of interest" description="Disordered" evidence="4">
    <location>
        <begin position="1"/>
        <end position="86"/>
    </location>
</feature>
<dbReference type="InterPro" id="IPR008266">
    <property type="entry name" value="Tyr_kinase_AS"/>
</dbReference>
<feature type="region of interest" description="Disordered" evidence="4">
    <location>
        <begin position="783"/>
        <end position="814"/>
    </location>
</feature>
<evidence type="ECO:0000256" key="1">
    <source>
        <dbReference type="ARBA" id="ARBA00012513"/>
    </source>
</evidence>
<dbReference type="Gene3D" id="1.10.510.10">
    <property type="entry name" value="Transferase(Phosphotransferase) domain 1"/>
    <property type="match status" value="1"/>
</dbReference>
<dbReference type="RefSeq" id="XP_013273557.1">
    <property type="nucleotide sequence ID" value="XM_013418103.1"/>
</dbReference>
<dbReference type="Pfam" id="PF17667">
    <property type="entry name" value="Pkinase_fungal"/>
    <property type="match status" value="1"/>
</dbReference>
<dbReference type="PANTHER" id="PTHR38248:SF2">
    <property type="entry name" value="FUNK1 11"/>
    <property type="match status" value="1"/>
</dbReference>
<name>A0A0D2ITC6_9EURO</name>